<protein>
    <submittedName>
        <fullName evidence="1">Uncharacterized protein</fullName>
    </submittedName>
</protein>
<comment type="caution">
    <text evidence="1">The sequence shown here is derived from an EMBL/GenBank/DDBJ whole genome shotgun (WGS) entry which is preliminary data.</text>
</comment>
<proteinExistence type="predicted"/>
<gene>
    <name evidence="1" type="ORF">LCGC14_2117430</name>
</gene>
<sequence>MCYLRPGTDIAYIEVESEGDMRNAVIRELKKLGASECEAIALADKYPKTIARAEDLLSKPYYPAFQIVRAEDGEEDADIAD</sequence>
<organism evidence="1">
    <name type="scientific">marine sediment metagenome</name>
    <dbReference type="NCBI Taxonomy" id="412755"/>
    <lineage>
        <taxon>unclassified sequences</taxon>
        <taxon>metagenomes</taxon>
        <taxon>ecological metagenomes</taxon>
    </lineage>
</organism>
<accession>A0A0F9ESA6</accession>
<name>A0A0F9ESA6_9ZZZZ</name>
<dbReference type="EMBL" id="LAZR01026294">
    <property type="protein sequence ID" value="KKL69191.1"/>
    <property type="molecule type" value="Genomic_DNA"/>
</dbReference>
<evidence type="ECO:0000313" key="1">
    <source>
        <dbReference type="EMBL" id="KKL69191.1"/>
    </source>
</evidence>
<dbReference type="AlphaFoldDB" id="A0A0F9ESA6"/>
<reference evidence="1" key="1">
    <citation type="journal article" date="2015" name="Nature">
        <title>Complex archaea that bridge the gap between prokaryotes and eukaryotes.</title>
        <authorList>
            <person name="Spang A."/>
            <person name="Saw J.H."/>
            <person name="Jorgensen S.L."/>
            <person name="Zaremba-Niedzwiedzka K."/>
            <person name="Martijn J."/>
            <person name="Lind A.E."/>
            <person name="van Eijk R."/>
            <person name="Schleper C."/>
            <person name="Guy L."/>
            <person name="Ettema T.J."/>
        </authorList>
    </citation>
    <scope>NUCLEOTIDE SEQUENCE</scope>
</reference>